<protein>
    <submittedName>
        <fullName evidence="1">Uncharacterized protein</fullName>
    </submittedName>
</protein>
<organism evidence="1 2">
    <name type="scientific">Tritonibacter horizontis</name>
    <dbReference type="NCBI Taxonomy" id="1768241"/>
    <lineage>
        <taxon>Bacteria</taxon>
        <taxon>Pseudomonadati</taxon>
        <taxon>Pseudomonadota</taxon>
        <taxon>Alphaproteobacteria</taxon>
        <taxon>Rhodobacterales</taxon>
        <taxon>Paracoccaceae</taxon>
        <taxon>Tritonibacter</taxon>
    </lineage>
</organism>
<proteinExistence type="predicted"/>
<keyword evidence="2" id="KW-1185">Reference proteome</keyword>
<evidence type="ECO:0000313" key="2">
    <source>
        <dbReference type="Proteomes" id="UP000068382"/>
    </source>
</evidence>
<comment type="caution">
    <text evidence="1">The sequence shown here is derived from an EMBL/GenBank/DDBJ whole genome shotgun (WGS) entry which is preliminary data.</text>
</comment>
<evidence type="ECO:0000313" key="1">
    <source>
        <dbReference type="EMBL" id="KUP93861.1"/>
    </source>
</evidence>
<dbReference type="AlphaFoldDB" id="A0A132BZU3"/>
<sequence length="37" mass="4141">MWQSYLPEVDAVLRAALSEDDWEKLVISGNEDASQSS</sequence>
<reference evidence="1 2" key="1">
    <citation type="submission" date="2015-12" db="EMBL/GenBank/DDBJ databases">
        <title>Genome sequence of the marine Rhodobacteraceae strain O3.65, Candidatus Tritonibacter horizontis.</title>
        <authorList>
            <person name="Poehlein A."/>
            <person name="Giebel H.A."/>
            <person name="Voget S."/>
            <person name="Brinkhoff T."/>
        </authorList>
    </citation>
    <scope>NUCLEOTIDE SEQUENCE [LARGE SCALE GENOMIC DNA]</scope>
    <source>
        <strain evidence="1 2">O3.65</strain>
    </source>
</reference>
<gene>
    <name evidence="1" type="ORF">TRIHO_13530</name>
</gene>
<dbReference type="EMBL" id="LPUY01000041">
    <property type="protein sequence ID" value="KUP93861.1"/>
    <property type="molecule type" value="Genomic_DNA"/>
</dbReference>
<accession>A0A132BZU3</accession>
<name>A0A132BZU3_9RHOB</name>
<dbReference type="Proteomes" id="UP000068382">
    <property type="component" value="Unassembled WGS sequence"/>
</dbReference>